<dbReference type="Proteomes" id="UP000314251">
    <property type="component" value="Unassembled WGS sequence"/>
</dbReference>
<evidence type="ECO:0008006" key="3">
    <source>
        <dbReference type="Google" id="ProtNLM"/>
    </source>
</evidence>
<organism evidence="1 2">
    <name type="scientific">Streptomyces mimosae</name>
    <dbReference type="NCBI Taxonomy" id="2586635"/>
    <lineage>
        <taxon>Bacteria</taxon>
        <taxon>Bacillati</taxon>
        <taxon>Actinomycetota</taxon>
        <taxon>Actinomycetes</taxon>
        <taxon>Kitasatosporales</taxon>
        <taxon>Streptomycetaceae</taxon>
        <taxon>Streptomyces</taxon>
    </lineage>
</organism>
<name>A0A5N5ZWF8_9ACTN</name>
<dbReference type="Gene3D" id="3.40.50.300">
    <property type="entry name" value="P-loop containing nucleotide triphosphate hydrolases"/>
    <property type="match status" value="1"/>
</dbReference>
<dbReference type="EMBL" id="VDLY02000022">
    <property type="protein sequence ID" value="KAB8160232.1"/>
    <property type="molecule type" value="Genomic_DNA"/>
</dbReference>
<dbReference type="OrthoDB" id="3845669at2"/>
<dbReference type="SUPFAM" id="SSF52540">
    <property type="entry name" value="P-loop containing nucleoside triphosphate hydrolases"/>
    <property type="match status" value="1"/>
</dbReference>
<comment type="caution">
    <text evidence="1">The sequence shown here is derived from an EMBL/GenBank/DDBJ whole genome shotgun (WGS) entry which is preliminary data.</text>
</comment>
<sequence>MAAQEEAAAEPWPVGVVAQRFVVGPGEVVLGCTDASTADRSVPAVGVSGAVEVAPLVWRTGARSCEPHLLAVGSPGAGGTGLLRSVALQALGWADVVLVDGGGSGGFGCFAGRVGVRGVESTPEGAVVGLAWLARETERRLLLDGEGRRAERPLWVVVDRPVVLGHRAWAAGAGDPLGWLDVPLRYGREAGVTVALAEQVGVWGSLGDGVLGCLGARVALGALTVEQVSAVLGWAPPLGAVPGAGAGFARLAAGPVCRLRVPVTPDPWDEAAEVAHRRAVWGLLPAPVGSGGTGVEADASGAF</sequence>
<dbReference type="InterPro" id="IPR027417">
    <property type="entry name" value="P-loop_NTPase"/>
</dbReference>
<keyword evidence="2" id="KW-1185">Reference proteome</keyword>
<accession>A0A5N5ZWF8</accession>
<protein>
    <recommendedName>
        <fullName evidence="3">FtsK domain-containing protein</fullName>
    </recommendedName>
</protein>
<reference evidence="1" key="1">
    <citation type="submission" date="2019-10" db="EMBL/GenBank/DDBJ databases">
        <title>Nonomuraea sp. nov., isolated from Phyllanthus amarus.</title>
        <authorList>
            <person name="Klykleung N."/>
            <person name="Tanasupawat S."/>
        </authorList>
    </citation>
    <scope>NUCLEOTIDE SEQUENCE [LARGE SCALE GENOMIC DNA]</scope>
    <source>
        <strain evidence="1">3MP-10</strain>
    </source>
</reference>
<evidence type="ECO:0000313" key="1">
    <source>
        <dbReference type="EMBL" id="KAB8160232.1"/>
    </source>
</evidence>
<dbReference type="AlphaFoldDB" id="A0A5N5ZWF8"/>
<evidence type="ECO:0000313" key="2">
    <source>
        <dbReference type="Proteomes" id="UP000314251"/>
    </source>
</evidence>
<dbReference type="RefSeq" id="WP_139673916.1">
    <property type="nucleotide sequence ID" value="NZ_VDLY02000022.1"/>
</dbReference>
<proteinExistence type="predicted"/>
<gene>
    <name evidence="1" type="ORF">FH607_026825</name>
</gene>